<gene>
    <name evidence="1" type="ordered locus">Rru_A0186</name>
</gene>
<dbReference type="STRING" id="269796.Rru_A0186"/>
<protein>
    <submittedName>
        <fullName evidence="1">Uncharacterized protein</fullName>
    </submittedName>
</protein>
<evidence type="ECO:0000313" key="2">
    <source>
        <dbReference type="Proteomes" id="UP000001929"/>
    </source>
</evidence>
<dbReference type="KEGG" id="rru:Rru_A0186"/>
<sequence>MLRGGRRVGATHYIQMEGVNMASFILDTEDLSTIRGGGLLLLDAVYKVQDRFFQPDSGGDVLSTGASVGLFRFQGDEAAADQLVRKIRKFLRAEYRHATLLVERVTATPGAFLRDRERLIARIRRAQLATPSLAVPTFPPDKTPRLGNQDNAVCALDHLRPAAGDERKMKGQSLPLSPSTRCRRKHGVKQKTDFYAEVLKRDLPGETALLADLEATHFALHFNHIAASQSWGPLNNKMAVLYLDGNRFSKSQNTVVRKACAKFEGAKADEEAIAALRRFDATVKANRARFLHAVLEQALETGPNDDAWWFNTEHENRDDDDWDEKVSKRLRLETLLWGGDEIILVLPAWKGWEVARLFLNESKCWSIDDQPLDHALGLVFCHEKAPIHRVVSLARSLADHAKKAVGRDLSSLAYQVLESFDHIGADVAARFADLCEGLDAHPRRLILTREGVEALDQHMKPLRSEGGLPQRQMKRLVRALFTNHSIDNAKAANEEMALDKTFSEKTLKPLLAGLASGYRDLDESRERRGNESWLAWYHIEQLWDYVSPSQPGLEDRS</sequence>
<organism evidence="1 2">
    <name type="scientific">Rhodospirillum rubrum (strain ATCC 11170 / ATH 1.1.1 / DSM 467 / LMG 4362 / NCIMB 8255 / S1)</name>
    <dbReference type="NCBI Taxonomy" id="269796"/>
    <lineage>
        <taxon>Bacteria</taxon>
        <taxon>Pseudomonadati</taxon>
        <taxon>Pseudomonadota</taxon>
        <taxon>Alphaproteobacteria</taxon>
        <taxon>Rhodospirillales</taxon>
        <taxon>Rhodospirillaceae</taxon>
        <taxon>Rhodospirillum</taxon>
    </lineage>
</organism>
<accession>Q2RY04</accession>
<dbReference type="Proteomes" id="UP000001929">
    <property type="component" value="Chromosome"/>
</dbReference>
<dbReference type="InterPro" id="IPR043128">
    <property type="entry name" value="Rev_trsase/Diguanyl_cyclase"/>
</dbReference>
<dbReference type="PATRIC" id="fig|269796.9.peg.240"/>
<dbReference type="Gene3D" id="3.30.70.270">
    <property type="match status" value="1"/>
</dbReference>
<evidence type="ECO:0000313" key="1">
    <source>
        <dbReference type="EMBL" id="ABC20991.1"/>
    </source>
</evidence>
<dbReference type="eggNOG" id="COG1353">
    <property type="taxonomic scope" value="Bacteria"/>
</dbReference>
<reference evidence="1 2" key="1">
    <citation type="journal article" date="2011" name="Stand. Genomic Sci.">
        <title>Complete genome sequence of Rhodospirillum rubrum type strain (S1).</title>
        <authorList>
            <person name="Munk A.C."/>
            <person name="Copeland A."/>
            <person name="Lucas S."/>
            <person name="Lapidus A."/>
            <person name="Del Rio T.G."/>
            <person name="Barry K."/>
            <person name="Detter J.C."/>
            <person name="Hammon N."/>
            <person name="Israni S."/>
            <person name="Pitluck S."/>
            <person name="Brettin T."/>
            <person name="Bruce D."/>
            <person name="Han C."/>
            <person name="Tapia R."/>
            <person name="Gilna P."/>
            <person name="Schmutz J."/>
            <person name="Larimer F."/>
            <person name="Land M."/>
            <person name="Kyrpides N.C."/>
            <person name="Mavromatis K."/>
            <person name="Richardson P."/>
            <person name="Rohde M."/>
            <person name="Goker M."/>
            <person name="Klenk H.P."/>
            <person name="Zhang Y."/>
            <person name="Roberts G.P."/>
            <person name="Reslewic S."/>
            <person name="Schwartz D.C."/>
        </authorList>
    </citation>
    <scope>NUCLEOTIDE SEQUENCE [LARGE SCALE GENOMIC DNA]</scope>
    <source>
        <strain evidence="2">ATCC 11170 / ATH 1.1.1 / DSM 467 / LMG 4362 / NCIMB 8255 / S1</strain>
    </source>
</reference>
<keyword evidence="2" id="KW-1185">Reference proteome</keyword>
<dbReference type="AlphaFoldDB" id="Q2RY04"/>
<dbReference type="EnsemblBacteria" id="ABC20991">
    <property type="protein sequence ID" value="ABC20991"/>
    <property type="gene ID" value="Rru_A0186"/>
</dbReference>
<dbReference type="EMBL" id="CP000230">
    <property type="protein sequence ID" value="ABC20991.1"/>
    <property type="molecule type" value="Genomic_DNA"/>
</dbReference>
<proteinExistence type="predicted"/>
<dbReference type="HOGENOM" id="CLU_036473_0_0_5"/>
<name>Q2RY04_RHORT</name>